<dbReference type="CDD" id="cd00761">
    <property type="entry name" value="Glyco_tranf_GTA_type"/>
    <property type="match status" value="1"/>
</dbReference>
<dbReference type="OrthoDB" id="2676521at2"/>
<dbReference type="EMBL" id="QGKS01000256">
    <property type="protein sequence ID" value="PWR13697.1"/>
    <property type="molecule type" value="Genomic_DNA"/>
</dbReference>
<dbReference type="PANTHER" id="PTHR37316:SF3">
    <property type="entry name" value="TEICHOIC ACID GLYCEROL-PHOSPHATE TRANSFERASE"/>
    <property type="match status" value="1"/>
</dbReference>
<keyword evidence="4 8" id="KW-0808">Transferase</keyword>
<evidence type="ECO:0000256" key="4">
    <source>
        <dbReference type="ARBA" id="ARBA00022679"/>
    </source>
</evidence>
<dbReference type="PANTHER" id="PTHR37316">
    <property type="entry name" value="TEICHOIC ACID GLYCEROL-PHOSPHATE PRIMASE"/>
    <property type="match status" value="1"/>
</dbReference>
<comment type="subcellular location">
    <subcellularLocation>
        <location evidence="1">Cell membrane</location>
        <topology evidence="1">Peripheral membrane protein</topology>
    </subcellularLocation>
</comment>
<name>A0A317DGK2_9ACTN</name>
<feature type="domain" description="Glycosyltransferase 2-like" evidence="7">
    <location>
        <begin position="8"/>
        <end position="169"/>
    </location>
</feature>
<dbReference type="GO" id="GO:0019350">
    <property type="term" value="P:teichoic acid biosynthetic process"/>
    <property type="evidence" value="ECO:0007669"/>
    <property type="project" value="UniProtKB-KW"/>
</dbReference>
<evidence type="ECO:0000256" key="5">
    <source>
        <dbReference type="ARBA" id="ARBA00022944"/>
    </source>
</evidence>
<proteinExistence type="inferred from homology"/>
<comment type="similarity">
    <text evidence="2">Belongs to the CDP-glycerol glycerophosphotransferase family.</text>
</comment>
<keyword evidence="6" id="KW-0472">Membrane</keyword>
<dbReference type="Gene3D" id="3.40.50.11820">
    <property type="match status" value="1"/>
</dbReference>
<keyword evidence="3" id="KW-1003">Cell membrane</keyword>
<gene>
    <name evidence="8" type="ORF">DKT69_19555</name>
</gene>
<dbReference type="Pfam" id="PF04464">
    <property type="entry name" value="Glyphos_transf"/>
    <property type="match status" value="1"/>
</dbReference>
<evidence type="ECO:0000256" key="1">
    <source>
        <dbReference type="ARBA" id="ARBA00004202"/>
    </source>
</evidence>
<evidence type="ECO:0000256" key="3">
    <source>
        <dbReference type="ARBA" id="ARBA00022475"/>
    </source>
</evidence>
<evidence type="ECO:0000256" key="2">
    <source>
        <dbReference type="ARBA" id="ARBA00010488"/>
    </source>
</evidence>
<keyword evidence="5" id="KW-0777">Teichoic acid biosynthesis</keyword>
<reference evidence="8 9" key="1">
    <citation type="submission" date="2018-05" db="EMBL/GenBank/DDBJ databases">
        <title>Micromonosporas from Atacama Desert.</title>
        <authorList>
            <person name="Carro L."/>
            <person name="Golinska P."/>
            <person name="Klenk H.-P."/>
            <person name="Goodfellow M."/>
        </authorList>
    </citation>
    <scope>NUCLEOTIDE SEQUENCE [LARGE SCALE GENOMIC DNA]</scope>
    <source>
        <strain evidence="8 9">4G51</strain>
    </source>
</reference>
<organism evidence="8 9">
    <name type="scientific">Micromonospora sicca</name>
    <dbReference type="NCBI Taxonomy" id="2202420"/>
    <lineage>
        <taxon>Bacteria</taxon>
        <taxon>Bacillati</taxon>
        <taxon>Actinomycetota</taxon>
        <taxon>Actinomycetes</taxon>
        <taxon>Micromonosporales</taxon>
        <taxon>Micromonosporaceae</taxon>
        <taxon>Micromonospora</taxon>
    </lineage>
</organism>
<accession>A0A317DGK2</accession>
<dbReference type="InterPro" id="IPR007554">
    <property type="entry name" value="Glycerophosphate_synth"/>
</dbReference>
<dbReference type="InterPro" id="IPR051612">
    <property type="entry name" value="Teichoic_Acid_Biosynth"/>
</dbReference>
<dbReference type="AlphaFoldDB" id="A0A317DGK2"/>
<dbReference type="SUPFAM" id="SSF53756">
    <property type="entry name" value="UDP-Glycosyltransferase/glycogen phosphorylase"/>
    <property type="match status" value="1"/>
</dbReference>
<dbReference type="SUPFAM" id="SSF53448">
    <property type="entry name" value="Nucleotide-diphospho-sugar transferases"/>
    <property type="match status" value="1"/>
</dbReference>
<evidence type="ECO:0000259" key="7">
    <source>
        <dbReference type="Pfam" id="PF00535"/>
    </source>
</evidence>
<dbReference type="GO" id="GO:0005886">
    <property type="term" value="C:plasma membrane"/>
    <property type="evidence" value="ECO:0007669"/>
    <property type="project" value="UniProtKB-SubCell"/>
</dbReference>
<dbReference type="InterPro" id="IPR043148">
    <property type="entry name" value="TagF_C"/>
</dbReference>
<sequence>MSSGALLSVVVPAHDVESFLPECLNSIAGQTYRNLEVIVIDDGSTDRTAEIAADFAARDPRFRLIRQAEGGPGQARNTGIRAATGVYLAFVDGDDLLPPYAYTLAIACLERTGSDFVCGDVRQFTSRGATRSPMHAKIFPETKLRTHVSKHRPLLKDRTVWNKVFRRRFWDEHGLVFPEGVVFEDVPVAVLAHAMATTVDVLNVPVYYWRRRETGEASITQRTTDWATVSDRLTAVDRVSRFLAEHRQQGLKRAYDANALVDDLALVLRALPDADDDFRAAFLDRANDFLDRVDPRVLADLPAKYRVQWHLGRQRRTRELIEVALATRGGMPVPTTMRGLRRYAALPLLDDPEAGVPRELYRLGDPPVQSKVHDISWRDGGIVLRGHAFVDGVPSAHPWSSVRLLWLREKKTRRAIMLPVRPRRCPDATTESKQGDCSYEWSGFETVLDPAALKKDGKWVEGVWRLAVGVVGRTGPRKSLVKLGVDPNSVSFPPRYVDDGVRIVPVARSQEVSLRVETVRARVTNCVMTDETLEIRGEINGPSPVAGRIRLSRAPGVPEHWVPATFGEQSGSWTSFRAVVPLAILFPDPTTRAWAPPPGAAMDRWRIEIALYSGGKKVVHLIADENLTQARNRYRGRDVYIRSSGAGYVWLCARSAAPIVTEARWTDDGLLLLRGDHDGRLGEPRITLRLRGAGERRSIAVTTEGDTWRAVLAPRSLELFGGTVELRPGVWDALCEVGSDGSLALTNLTFAEAVLRQLPAKTEIHGRAFALEGTGAESAALNAGSMLRPDEQGAFYRKRLRERYRAMRSRPRRDAVLFDSFSGRQYSDSPRAVHEEMIARGVGPAEHLWVVRDGQVSLPPTARAVRHGGTEWYEALASCRYIVTNTHLPDWFQRAPGQTVAQLWHGTPLKRIGFDVTEVRHADRSYLSRVEKEVPHWSFLVSPNRFSTPILSRAFRYQGEILEAGYPRNDVLYLSREAVAEKVRQRLGLPAGKKVVLYAPTWRDDEFHGMGRYKLSLHLDLEDARRKLGDDHVLLIRRHPNVVDEIPNVGDGFVWDVSRYPDVADLLALADILITDYSSLMFDFANTGRPMLFFTYDLEHYRDRLRGFYFDFEAEAPGPLLATSAEVIDAVRFTQFEEYRYRERYGAFVRRFCDLDDGKATSRVIERLLN</sequence>
<evidence type="ECO:0000313" key="9">
    <source>
        <dbReference type="Proteomes" id="UP000246050"/>
    </source>
</evidence>
<comment type="caution">
    <text evidence="8">The sequence shown here is derived from an EMBL/GenBank/DDBJ whole genome shotgun (WGS) entry which is preliminary data.</text>
</comment>
<dbReference type="RefSeq" id="WP_109802969.1">
    <property type="nucleotide sequence ID" value="NZ_QGKS01000256.1"/>
</dbReference>
<evidence type="ECO:0000313" key="8">
    <source>
        <dbReference type="EMBL" id="PWR13697.1"/>
    </source>
</evidence>
<dbReference type="InterPro" id="IPR043149">
    <property type="entry name" value="TagF_N"/>
</dbReference>
<dbReference type="Gene3D" id="3.40.50.12580">
    <property type="match status" value="1"/>
</dbReference>
<dbReference type="GO" id="GO:0047355">
    <property type="term" value="F:CDP-glycerol glycerophosphotransferase activity"/>
    <property type="evidence" value="ECO:0007669"/>
    <property type="project" value="InterPro"/>
</dbReference>
<dbReference type="InterPro" id="IPR001173">
    <property type="entry name" value="Glyco_trans_2-like"/>
</dbReference>
<dbReference type="Proteomes" id="UP000246050">
    <property type="component" value="Unassembled WGS sequence"/>
</dbReference>
<protein>
    <submittedName>
        <fullName evidence="8">CDP-glycerol:glycerophosphate glycerophosphotransferase</fullName>
    </submittedName>
</protein>
<evidence type="ECO:0000256" key="6">
    <source>
        <dbReference type="ARBA" id="ARBA00023136"/>
    </source>
</evidence>
<dbReference type="Pfam" id="PF00535">
    <property type="entry name" value="Glycos_transf_2"/>
    <property type="match status" value="1"/>
</dbReference>
<dbReference type="InterPro" id="IPR029044">
    <property type="entry name" value="Nucleotide-diphossugar_trans"/>
</dbReference>
<dbReference type="Gene3D" id="3.90.550.10">
    <property type="entry name" value="Spore Coat Polysaccharide Biosynthesis Protein SpsA, Chain A"/>
    <property type="match status" value="1"/>
</dbReference>